<keyword evidence="3" id="KW-1185">Reference proteome</keyword>
<dbReference type="Proteomes" id="UP000199612">
    <property type="component" value="Unassembled WGS sequence"/>
</dbReference>
<evidence type="ECO:0000313" key="2">
    <source>
        <dbReference type="EMBL" id="SFC10069.1"/>
    </source>
</evidence>
<protein>
    <submittedName>
        <fullName evidence="2">Uncharacterized protein</fullName>
    </submittedName>
</protein>
<dbReference type="RefSeq" id="WP_091528800.1">
    <property type="nucleotide sequence ID" value="NZ_FOLT01000003.1"/>
</dbReference>
<keyword evidence="1" id="KW-0472">Membrane</keyword>
<name>A0A1I1GEB9_9LACT</name>
<dbReference type="EMBL" id="FOLT01000003">
    <property type="protein sequence ID" value="SFC10069.1"/>
    <property type="molecule type" value="Genomic_DNA"/>
</dbReference>
<gene>
    <name evidence="2" type="ORF">SAMN04488102_10342</name>
</gene>
<feature type="transmembrane region" description="Helical" evidence="1">
    <location>
        <begin position="90"/>
        <end position="117"/>
    </location>
</feature>
<feature type="transmembrane region" description="Helical" evidence="1">
    <location>
        <begin position="48"/>
        <end position="70"/>
    </location>
</feature>
<dbReference type="OrthoDB" id="3196812at2"/>
<reference evidence="3" key="1">
    <citation type="submission" date="2016-10" db="EMBL/GenBank/DDBJ databases">
        <authorList>
            <person name="Varghese N."/>
            <person name="Submissions S."/>
        </authorList>
    </citation>
    <scope>NUCLEOTIDE SEQUENCE [LARGE SCALE GENOMIC DNA]</scope>
    <source>
        <strain evidence="3">DSM 23664</strain>
    </source>
</reference>
<dbReference type="AlphaFoldDB" id="A0A1I1GEB9"/>
<evidence type="ECO:0000256" key="1">
    <source>
        <dbReference type="SAM" id="Phobius"/>
    </source>
</evidence>
<organism evidence="2 3">
    <name type="scientific">Alkalibacterium subtropicum</name>
    <dbReference type="NCBI Taxonomy" id="753702"/>
    <lineage>
        <taxon>Bacteria</taxon>
        <taxon>Bacillati</taxon>
        <taxon>Bacillota</taxon>
        <taxon>Bacilli</taxon>
        <taxon>Lactobacillales</taxon>
        <taxon>Carnobacteriaceae</taxon>
        <taxon>Alkalibacterium</taxon>
    </lineage>
</organism>
<sequence>MGEYVKKKKDMKFQSTDALKTAQSVIDEADVALKDKSRRIQDSPIGEALAGAVGVGVGSGIGFAGLYLGGSVAGLSAAGITSGLAAAGSVIGGGMAAGIAVLAAPAVVLGGAGLGVASHVKNKRLREAKELLYKNALAKQTAILKAMKEESDADKERMEYLNGLNVLLQSAIKDLEHDLGRGR</sequence>
<keyword evidence="1" id="KW-1133">Transmembrane helix</keyword>
<keyword evidence="1" id="KW-0812">Transmembrane</keyword>
<evidence type="ECO:0000313" key="3">
    <source>
        <dbReference type="Proteomes" id="UP000199612"/>
    </source>
</evidence>
<dbReference type="STRING" id="753702.SAMN04488102_10342"/>
<accession>A0A1I1GEB9</accession>
<proteinExistence type="predicted"/>